<sequence length="619" mass="67004">MIRRYAITGMMICALLTTQTLSQPATLYAAANPESLSQTMCDIYVNPSYDEINQMIEEVAKEKAIPSIILKAIAFKESSWRQFDKEGNPLFSRPEHPAIGIMQVATYNDNDLETIHKLKTDIMFNLRVGAELLDEKWRFTPTIGDGDRNKLENWYFALWAYNIWTDKNNPNTLAATSPDTLTYQEKIFNVLAHPEGFLARYIDPVEVTPIPAELLPAAGIPLKTDSWMTPEPIHYGDLNSGDTPGSGPANPGDSNEPKNPDDPNNSNNPVDTQDPPYEEEVPDPPQTPVALELIRLAGKDRIDTAIEQALKGWPDGAGTVVLARADHFPDALAGAPLAAQYDAPILLTSSQALEARVAEAIMVLGPEKVILLGGEGALSRKISAKLEDLGWDSERQIRVSGLNRYETAANIALATSGIAQSLSAGSIEAVALATGQNFPDALSIASVAGIKQMPILLTEAKTLPRETLEALKDLNPQKVYLIGGEGAISLSIQDTIQEQLSLPSSQLVRLSGDSRYDTMAAVAEAFAGESQGLCFATGQEFPDALAGAALAARLNATVILLPKSSIEDYPRLKNAIAQYPCNFETQPYIFGGEGAVSPEQVAELKELLENTYVAVNLTD</sequence>
<dbReference type="Gene3D" id="1.10.530.10">
    <property type="match status" value="1"/>
</dbReference>
<keyword evidence="2" id="KW-0732">Signal</keyword>
<dbReference type="HOGENOM" id="CLU_019397_0_0_9"/>
<dbReference type="KEGG" id="dhd:Dhaf_4506"/>
<dbReference type="AlphaFoldDB" id="B8FWK9"/>
<dbReference type="RefSeq" id="WP_015945273.1">
    <property type="nucleotide sequence ID" value="NC_011830.1"/>
</dbReference>
<evidence type="ECO:0000313" key="5">
    <source>
        <dbReference type="Proteomes" id="UP000007726"/>
    </source>
</evidence>
<evidence type="ECO:0000259" key="3">
    <source>
        <dbReference type="Pfam" id="PF01464"/>
    </source>
</evidence>
<dbReference type="PANTHER" id="PTHR30032">
    <property type="entry name" value="N-ACETYLMURAMOYL-L-ALANINE AMIDASE-RELATED"/>
    <property type="match status" value="1"/>
</dbReference>
<feature type="region of interest" description="Disordered" evidence="1">
    <location>
        <begin position="231"/>
        <end position="285"/>
    </location>
</feature>
<organism evidence="4 5">
    <name type="scientific">Desulfitobacterium hafniense (strain DSM 10664 / DCB-2)</name>
    <dbReference type="NCBI Taxonomy" id="272564"/>
    <lineage>
        <taxon>Bacteria</taxon>
        <taxon>Bacillati</taxon>
        <taxon>Bacillota</taxon>
        <taxon>Clostridia</taxon>
        <taxon>Eubacteriales</taxon>
        <taxon>Desulfitobacteriaceae</taxon>
        <taxon>Desulfitobacterium</taxon>
    </lineage>
</organism>
<dbReference type="PANTHER" id="PTHR30032:SF8">
    <property type="entry name" value="GERMINATION-SPECIFIC N-ACETYLMURAMOYL-L-ALANINE AMIDASE"/>
    <property type="match status" value="1"/>
</dbReference>
<feature type="signal peptide" evidence="2">
    <location>
        <begin position="1"/>
        <end position="22"/>
    </location>
</feature>
<feature type="compositionally biased region" description="Low complexity" evidence="1">
    <location>
        <begin position="262"/>
        <end position="275"/>
    </location>
</feature>
<evidence type="ECO:0000256" key="2">
    <source>
        <dbReference type="SAM" id="SignalP"/>
    </source>
</evidence>
<dbReference type="Gene3D" id="3.40.50.12090">
    <property type="match status" value="2"/>
</dbReference>
<dbReference type="Pfam" id="PF01464">
    <property type="entry name" value="SLT"/>
    <property type="match status" value="1"/>
</dbReference>
<dbReference type="InterPro" id="IPR007253">
    <property type="entry name" value="Cell_wall-bd_2"/>
</dbReference>
<dbReference type="InterPro" id="IPR023346">
    <property type="entry name" value="Lysozyme-like_dom_sf"/>
</dbReference>
<dbReference type="Proteomes" id="UP000007726">
    <property type="component" value="Chromosome"/>
</dbReference>
<accession>B8FWK9</accession>
<dbReference type="Pfam" id="PF04122">
    <property type="entry name" value="CW_binding_2"/>
    <property type="match status" value="3"/>
</dbReference>
<dbReference type="EMBL" id="CP001336">
    <property type="protein sequence ID" value="ACL22507.1"/>
    <property type="molecule type" value="Genomic_DNA"/>
</dbReference>
<dbReference type="SUPFAM" id="SSF53955">
    <property type="entry name" value="Lysozyme-like"/>
    <property type="match status" value="1"/>
</dbReference>
<feature type="chain" id="PRO_5039438492" evidence="2">
    <location>
        <begin position="23"/>
        <end position="619"/>
    </location>
</feature>
<evidence type="ECO:0000256" key="1">
    <source>
        <dbReference type="SAM" id="MobiDB-lite"/>
    </source>
</evidence>
<dbReference type="InterPro" id="IPR008258">
    <property type="entry name" value="Transglycosylase_SLT_dom_1"/>
</dbReference>
<evidence type="ECO:0000313" key="4">
    <source>
        <dbReference type="EMBL" id="ACL22507.1"/>
    </source>
</evidence>
<feature type="domain" description="Transglycosylase SLT" evidence="3">
    <location>
        <begin position="55"/>
        <end position="163"/>
    </location>
</feature>
<proteinExistence type="predicted"/>
<reference evidence="4 5" key="1">
    <citation type="journal article" date="2012" name="BMC Microbiol.">
        <title>Genome sequence of Desulfitobacterium hafniense DCB-2, a Gram-positive anaerobe capable of dehalogenation and metal reduction.</title>
        <authorList>
            <person name="Kim S.H."/>
            <person name="Harzman C."/>
            <person name="Davis J.K."/>
            <person name="Hutcheson R."/>
            <person name="Broderick J.B."/>
            <person name="Marsh T.L."/>
            <person name="Tiedje J.M."/>
        </authorList>
    </citation>
    <scope>NUCLEOTIDE SEQUENCE [LARGE SCALE GENOMIC DNA]</scope>
    <source>
        <strain evidence="5">DSM 10664 / DCB-2</strain>
    </source>
</reference>
<protein>
    <submittedName>
        <fullName evidence="4">Putative cell wall binding repeat 2-containing protein</fullName>
    </submittedName>
</protein>
<name>B8FWK9_DESHD</name>
<dbReference type="InterPro" id="IPR051922">
    <property type="entry name" value="Bact_Sporulation_Assoc"/>
</dbReference>
<gene>
    <name evidence="4" type="ordered locus">Dhaf_4506</name>
</gene>